<evidence type="ECO:0000256" key="6">
    <source>
        <dbReference type="ARBA" id="ARBA00022490"/>
    </source>
</evidence>
<comment type="function">
    <text evidence="12">Transposase-derived protein that may have nuclease activity. Does not have transposase activity.</text>
</comment>
<dbReference type="GO" id="GO:0004518">
    <property type="term" value="F:nuclease activity"/>
    <property type="evidence" value="ECO:0007669"/>
    <property type="project" value="UniProtKB-KW"/>
</dbReference>
<dbReference type="PANTHER" id="PTHR22930:SF267">
    <property type="entry name" value="NUCLEASE HARBI1-RELATED"/>
    <property type="match status" value="1"/>
</dbReference>
<evidence type="ECO:0000256" key="11">
    <source>
        <dbReference type="ARBA" id="ARBA00030126"/>
    </source>
</evidence>
<dbReference type="GO" id="GO:0005634">
    <property type="term" value="C:nucleus"/>
    <property type="evidence" value="ECO:0007669"/>
    <property type="project" value="UniProtKB-SubCell"/>
</dbReference>
<evidence type="ECO:0000256" key="9">
    <source>
        <dbReference type="ARBA" id="ARBA00022801"/>
    </source>
</evidence>
<comment type="similarity">
    <text evidence="4">Belongs to the HARBI1 family.</text>
</comment>
<dbReference type="InterPro" id="IPR027806">
    <property type="entry name" value="HARBI1_dom"/>
</dbReference>
<dbReference type="InParanoid" id="A0A671X6W2"/>
<evidence type="ECO:0000256" key="10">
    <source>
        <dbReference type="ARBA" id="ARBA00023242"/>
    </source>
</evidence>
<accession>A0A671X6W2</accession>
<evidence type="ECO:0000256" key="8">
    <source>
        <dbReference type="ARBA" id="ARBA00022723"/>
    </source>
</evidence>
<dbReference type="InterPro" id="IPR026103">
    <property type="entry name" value="HARBI1_animal"/>
</dbReference>
<comment type="subcellular location">
    <subcellularLocation>
        <location evidence="3">Cytoplasm</location>
    </subcellularLocation>
    <subcellularLocation>
        <location evidence="2">Nucleus</location>
    </subcellularLocation>
</comment>
<evidence type="ECO:0000313" key="14">
    <source>
        <dbReference type="Ensembl" id="ENSSAUP00010046753.1"/>
    </source>
</evidence>
<sequence>MNQDRCHIYMSGCGYYRYWAVQAKYRLPRAEIQRLITLVSPHIQRATRCNFALSPEVQLLAALRFYAVGSFLEVVGGDGTGLSKASVSQSVAAVTPILLRHARTHIKMPTTRDEVRQVHQGFHAVAGIPRVIGVVDGILIPIHNPSLVDPCWIGRKHYAAINTQVVVDQNGLITDIVAKWPGGTHDSFRWANSAVGQKAGRGEFGRSILLGDSGYPLRSYLVTPVTNPATPQEERFNEAHTRTRTKVERVFGIWKSRYRCIHRSLGGLRLSPLKCCRMIVVTAMLHNIAVRIGADEPPPVDNEEEHSEDEAPNPALCDVQAVLHQASAQTRQELINLF</sequence>
<evidence type="ECO:0000259" key="13">
    <source>
        <dbReference type="Pfam" id="PF13359"/>
    </source>
</evidence>
<dbReference type="OMA" id="CHAIAGI"/>
<dbReference type="AlphaFoldDB" id="A0A671X6W2"/>
<comment type="cofactor">
    <cofactor evidence="1">
        <name>a divalent metal cation</name>
        <dbReference type="ChEBI" id="CHEBI:60240"/>
    </cofactor>
</comment>
<keyword evidence="6" id="KW-0963">Cytoplasm</keyword>
<reference evidence="14" key="3">
    <citation type="submission" date="2025-09" db="UniProtKB">
        <authorList>
            <consortium name="Ensembl"/>
        </authorList>
    </citation>
    <scope>IDENTIFICATION</scope>
</reference>
<evidence type="ECO:0000313" key="15">
    <source>
        <dbReference type="Proteomes" id="UP000472265"/>
    </source>
</evidence>
<keyword evidence="10" id="KW-0539">Nucleus</keyword>
<gene>
    <name evidence="14" type="primary">LOC115574544</name>
</gene>
<dbReference type="PRINTS" id="PR02086">
    <property type="entry name" value="PUTNUCHARBI1"/>
</dbReference>
<evidence type="ECO:0000256" key="7">
    <source>
        <dbReference type="ARBA" id="ARBA00022722"/>
    </source>
</evidence>
<name>A0A671X6W2_SPAAU</name>
<evidence type="ECO:0000256" key="5">
    <source>
        <dbReference type="ARBA" id="ARBA00015519"/>
    </source>
</evidence>
<keyword evidence="7" id="KW-0540">Nuclease</keyword>
<evidence type="ECO:0000256" key="4">
    <source>
        <dbReference type="ARBA" id="ARBA00006958"/>
    </source>
</evidence>
<dbReference type="GeneTree" id="ENSGT00940000154348"/>
<keyword evidence="8" id="KW-0479">Metal-binding</keyword>
<keyword evidence="9" id="KW-0378">Hydrolase</keyword>
<dbReference type="Proteomes" id="UP000472265">
    <property type="component" value="Chromosome 22"/>
</dbReference>
<dbReference type="PANTHER" id="PTHR22930">
    <property type="match status" value="1"/>
</dbReference>
<proteinExistence type="inferred from homology"/>
<dbReference type="Pfam" id="PF13359">
    <property type="entry name" value="DDE_Tnp_4"/>
    <property type="match status" value="1"/>
</dbReference>
<dbReference type="Ensembl" id="ENSSAUT00010049150.1">
    <property type="protein sequence ID" value="ENSSAUP00010046753.1"/>
    <property type="gene ID" value="ENSSAUG00010019476.1"/>
</dbReference>
<dbReference type="InterPro" id="IPR045249">
    <property type="entry name" value="HARBI1-like"/>
</dbReference>
<evidence type="ECO:0000256" key="2">
    <source>
        <dbReference type="ARBA" id="ARBA00004123"/>
    </source>
</evidence>
<organism evidence="14 15">
    <name type="scientific">Sparus aurata</name>
    <name type="common">Gilthead sea bream</name>
    <dbReference type="NCBI Taxonomy" id="8175"/>
    <lineage>
        <taxon>Eukaryota</taxon>
        <taxon>Metazoa</taxon>
        <taxon>Chordata</taxon>
        <taxon>Craniata</taxon>
        <taxon>Vertebrata</taxon>
        <taxon>Euteleostomi</taxon>
        <taxon>Actinopterygii</taxon>
        <taxon>Neopterygii</taxon>
        <taxon>Teleostei</taxon>
        <taxon>Neoteleostei</taxon>
        <taxon>Acanthomorphata</taxon>
        <taxon>Eupercaria</taxon>
        <taxon>Spariformes</taxon>
        <taxon>Sparidae</taxon>
        <taxon>Sparus</taxon>
    </lineage>
</organism>
<reference evidence="14" key="2">
    <citation type="submission" date="2025-08" db="UniProtKB">
        <authorList>
            <consortium name="Ensembl"/>
        </authorList>
    </citation>
    <scope>IDENTIFICATION</scope>
</reference>
<keyword evidence="15" id="KW-1185">Reference proteome</keyword>
<evidence type="ECO:0000256" key="1">
    <source>
        <dbReference type="ARBA" id="ARBA00001968"/>
    </source>
</evidence>
<dbReference type="GO" id="GO:0046872">
    <property type="term" value="F:metal ion binding"/>
    <property type="evidence" value="ECO:0007669"/>
    <property type="project" value="UniProtKB-KW"/>
</dbReference>
<feature type="domain" description="DDE Tnp4" evidence="13">
    <location>
        <begin position="135"/>
        <end position="287"/>
    </location>
</feature>
<evidence type="ECO:0000256" key="12">
    <source>
        <dbReference type="ARBA" id="ARBA00045850"/>
    </source>
</evidence>
<dbReference type="GO" id="GO:0005737">
    <property type="term" value="C:cytoplasm"/>
    <property type="evidence" value="ECO:0007669"/>
    <property type="project" value="UniProtKB-SubCell"/>
</dbReference>
<evidence type="ECO:0000256" key="3">
    <source>
        <dbReference type="ARBA" id="ARBA00004496"/>
    </source>
</evidence>
<reference evidence="14" key="1">
    <citation type="submission" date="2021-04" db="EMBL/GenBank/DDBJ databases">
        <authorList>
            <consortium name="Wellcome Sanger Institute Data Sharing"/>
        </authorList>
    </citation>
    <scope>NUCLEOTIDE SEQUENCE [LARGE SCALE GENOMIC DNA]</scope>
</reference>
<dbReference type="GO" id="GO:0016787">
    <property type="term" value="F:hydrolase activity"/>
    <property type="evidence" value="ECO:0007669"/>
    <property type="project" value="UniProtKB-KW"/>
</dbReference>
<protein>
    <recommendedName>
        <fullName evidence="5">Putative nuclease HARBI1</fullName>
    </recommendedName>
    <alternativeName>
        <fullName evidence="11">Harbinger transposase-derived nuclease</fullName>
    </alternativeName>
</protein>